<dbReference type="AlphaFoldDB" id="A0A1W1UP46"/>
<dbReference type="Gene3D" id="3.30.230.10">
    <property type="match status" value="1"/>
</dbReference>
<dbReference type="SUPFAM" id="SSF54211">
    <property type="entry name" value="Ribosomal protein S5 domain 2-like"/>
    <property type="match status" value="1"/>
</dbReference>
<dbReference type="PANTHER" id="PTHR32039:SF7">
    <property type="entry name" value="COMPETENCE PROTEIN COMM"/>
    <property type="match status" value="1"/>
</dbReference>
<dbReference type="PRINTS" id="PR01657">
    <property type="entry name" value="MCMFAMILY"/>
</dbReference>
<keyword evidence="6" id="KW-1185">Reference proteome</keyword>
<dbReference type="GO" id="GO:0003677">
    <property type="term" value="F:DNA binding"/>
    <property type="evidence" value="ECO:0007669"/>
    <property type="project" value="InterPro"/>
</dbReference>
<evidence type="ECO:0000256" key="1">
    <source>
        <dbReference type="ARBA" id="ARBA00022741"/>
    </source>
</evidence>
<dbReference type="PANTHER" id="PTHR32039">
    <property type="entry name" value="MAGNESIUM-CHELATASE SUBUNIT CHLI"/>
    <property type="match status" value="1"/>
</dbReference>
<dbReference type="NCBIfam" id="TIGR00368">
    <property type="entry name" value="YifB family Mg chelatase-like AAA ATPase"/>
    <property type="match status" value="1"/>
</dbReference>
<dbReference type="Pfam" id="PF13541">
    <property type="entry name" value="ChlI"/>
    <property type="match status" value="1"/>
</dbReference>
<organism evidence="5 6">
    <name type="scientific">Peptoniphilus asaccharolyticus DSM 20463</name>
    <dbReference type="NCBI Taxonomy" id="573058"/>
    <lineage>
        <taxon>Bacteria</taxon>
        <taxon>Bacillati</taxon>
        <taxon>Bacillota</taxon>
        <taxon>Tissierellia</taxon>
        <taxon>Tissierellales</taxon>
        <taxon>Peptoniphilaceae</taxon>
        <taxon>Peptoniphilus</taxon>
    </lineage>
</organism>
<gene>
    <name evidence="5" type="ORF">SAMN00017477_0500</name>
</gene>
<dbReference type="GO" id="GO:0005524">
    <property type="term" value="F:ATP binding"/>
    <property type="evidence" value="ECO:0007669"/>
    <property type="project" value="UniProtKB-KW"/>
</dbReference>
<name>A0A1W1UP46_PEPAS</name>
<sequence length="505" mass="56788">MYSKVLTCSLQGLEGNLVTVEADLMRSLPKFVIVGLPDASIKESIERVRSGIKNEGLEFPLNKITINLQPASLRKDGSQMDLAIAMSILAANQSVELSEEYIYIGELSLDGSISRVNGCLAMIISMREKGFKKFIIPYENREECAVVLDVEIYPVKNLREVVNFLNGDEEIERYTEEYHTEEKTYDIDFSDMKGQEFLKRALEVSAAGKHNLLMVGDPGSGKSMAAKRYPTILPSLNFDESIEVTKIYSIAGMLKDSKLITNPPFRAPHHTASAVSLIGGGRIPKPGEISLSHNGVLFLDELPEFQKTVIEVLRQPLEDKTITIARANASLTYPSNIILIAAMNPCPCGFHNSKDHACSCSAAEINRYLSKISHPLLDRIDIHVEVSAVKYDKLSNDSIKAESSAAIKERVERAREIQKERYRKLDFQCNSEIKENMISKFCHLNEKSKAIMDLAFKKYVFSARTYNKILKVSRTIADLEGHKDIEDTDILEAIRYRTMDVKYWS</sequence>
<dbReference type="STRING" id="573058.SAMN00017477_0500"/>
<evidence type="ECO:0000259" key="3">
    <source>
        <dbReference type="Pfam" id="PF01078"/>
    </source>
</evidence>
<dbReference type="Pfam" id="PF13335">
    <property type="entry name" value="Mg_chelatase_C"/>
    <property type="match status" value="1"/>
</dbReference>
<dbReference type="Gene3D" id="3.40.50.300">
    <property type="entry name" value="P-loop containing nucleotide triphosphate hydrolases"/>
    <property type="match status" value="1"/>
</dbReference>
<dbReference type="RefSeq" id="WP_084230176.1">
    <property type="nucleotide sequence ID" value="NZ_FWWR01000009.1"/>
</dbReference>
<dbReference type="InterPro" id="IPR025158">
    <property type="entry name" value="Mg_chelat-rel_C"/>
</dbReference>
<dbReference type="InterPro" id="IPR001208">
    <property type="entry name" value="MCM_dom"/>
</dbReference>
<evidence type="ECO:0000313" key="6">
    <source>
        <dbReference type="Proteomes" id="UP000192368"/>
    </source>
</evidence>
<dbReference type="InterPro" id="IPR020568">
    <property type="entry name" value="Ribosomal_Su5_D2-typ_SF"/>
</dbReference>
<dbReference type="InterPro" id="IPR004482">
    <property type="entry name" value="Mg_chelat-rel"/>
</dbReference>
<dbReference type="InterPro" id="IPR014721">
    <property type="entry name" value="Ribsml_uS5_D2-typ_fold_subgr"/>
</dbReference>
<dbReference type="OrthoDB" id="9813147at2"/>
<dbReference type="SUPFAM" id="SSF52540">
    <property type="entry name" value="P-loop containing nucleoside triphosphate hydrolases"/>
    <property type="match status" value="1"/>
</dbReference>
<feature type="domain" description="Magnesium chelatase ChlI-like catalytic" evidence="3">
    <location>
        <begin position="188"/>
        <end position="393"/>
    </location>
</feature>
<evidence type="ECO:0000259" key="4">
    <source>
        <dbReference type="Pfam" id="PF13335"/>
    </source>
</evidence>
<accession>A0A1W1UP46</accession>
<dbReference type="InterPro" id="IPR000523">
    <property type="entry name" value="Mg_chelatse_chII-like_cat_dom"/>
</dbReference>
<feature type="domain" description="Mg chelatase-related protein C-terminal" evidence="4">
    <location>
        <begin position="402"/>
        <end position="497"/>
    </location>
</feature>
<dbReference type="EMBL" id="FWWR01000009">
    <property type="protein sequence ID" value="SMB82840.1"/>
    <property type="molecule type" value="Genomic_DNA"/>
</dbReference>
<dbReference type="Pfam" id="PF01078">
    <property type="entry name" value="Mg_chelatase"/>
    <property type="match status" value="1"/>
</dbReference>
<dbReference type="InterPro" id="IPR027417">
    <property type="entry name" value="P-loop_NTPase"/>
</dbReference>
<reference evidence="6" key="1">
    <citation type="submission" date="2017-04" db="EMBL/GenBank/DDBJ databases">
        <authorList>
            <person name="Varghese N."/>
            <person name="Submissions S."/>
        </authorList>
    </citation>
    <scope>NUCLEOTIDE SEQUENCE [LARGE SCALE GENOMIC DNA]</scope>
    <source>
        <strain evidence="6">DSM 20463</strain>
    </source>
</reference>
<dbReference type="InterPro" id="IPR045006">
    <property type="entry name" value="CHLI-like"/>
</dbReference>
<keyword evidence="1" id="KW-0547">Nucleotide-binding</keyword>
<protein>
    <submittedName>
        <fullName evidence="5">Magnesium chelatase family protein</fullName>
    </submittedName>
</protein>
<dbReference type="Proteomes" id="UP000192368">
    <property type="component" value="Unassembled WGS sequence"/>
</dbReference>
<keyword evidence="2" id="KW-0067">ATP-binding</keyword>
<proteinExistence type="predicted"/>
<evidence type="ECO:0000313" key="5">
    <source>
        <dbReference type="EMBL" id="SMB82840.1"/>
    </source>
</evidence>
<evidence type="ECO:0000256" key="2">
    <source>
        <dbReference type="ARBA" id="ARBA00022840"/>
    </source>
</evidence>